<gene>
    <name evidence="18" type="ORF">DHEL01_v210675</name>
</gene>
<dbReference type="Gene3D" id="3.10.50.10">
    <property type="match status" value="1"/>
</dbReference>
<proteinExistence type="inferred from homology"/>
<keyword evidence="5" id="KW-0964">Secreted</keyword>
<dbReference type="PANTHER" id="PTHR11177">
    <property type="entry name" value="CHITINASE"/>
    <property type="match status" value="1"/>
</dbReference>
<dbReference type="SUPFAM" id="SSF54556">
    <property type="entry name" value="Chitinase insertion domain"/>
    <property type="match status" value="1"/>
</dbReference>
<feature type="domain" description="GH18" evidence="17">
    <location>
        <begin position="135"/>
        <end position="480"/>
    </location>
</feature>
<dbReference type="PROSITE" id="PS00026">
    <property type="entry name" value="CHIT_BIND_I_1"/>
    <property type="match status" value="1"/>
</dbReference>
<comment type="caution">
    <text evidence="12">Lacks conserved residue(s) required for the propagation of feature annotation.</text>
</comment>
<dbReference type="GO" id="GO:0000272">
    <property type="term" value="P:polysaccharide catabolic process"/>
    <property type="evidence" value="ECO:0007669"/>
    <property type="project" value="UniProtKB-KW"/>
</dbReference>
<dbReference type="GO" id="GO:0008843">
    <property type="term" value="F:endochitinase activity"/>
    <property type="evidence" value="ECO:0007669"/>
    <property type="project" value="UniProtKB-EC"/>
</dbReference>
<dbReference type="InterPro" id="IPR001223">
    <property type="entry name" value="Glyco_hydro18_cat"/>
</dbReference>
<keyword evidence="19" id="KW-1185">Reference proteome</keyword>
<dbReference type="PANTHER" id="PTHR11177:SF402">
    <property type="entry name" value="CHITINASE"/>
    <property type="match status" value="1"/>
</dbReference>
<evidence type="ECO:0000313" key="18">
    <source>
        <dbReference type="EMBL" id="POS70929.1"/>
    </source>
</evidence>
<evidence type="ECO:0000256" key="9">
    <source>
        <dbReference type="ARBA" id="ARBA00023277"/>
    </source>
</evidence>
<evidence type="ECO:0000256" key="1">
    <source>
        <dbReference type="ARBA" id="ARBA00000822"/>
    </source>
</evidence>
<dbReference type="Gene3D" id="3.20.20.80">
    <property type="entry name" value="Glycosidases"/>
    <property type="match status" value="1"/>
</dbReference>
<dbReference type="SMART" id="SM00270">
    <property type="entry name" value="ChtBD1"/>
    <property type="match status" value="2"/>
</dbReference>
<dbReference type="InterPro" id="IPR050314">
    <property type="entry name" value="Glycosyl_Hydrlase_18"/>
</dbReference>
<evidence type="ECO:0000256" key="5">
    <source>
        <dbReference type="ARBA" id="ARBA00022525"/>
    </source>
</evidence>
<comment type="similarity">
    <text evidence="3">Belongs to the glycosyl hydrolase 18 family. Chitinase class V subfamily.</text>
</comment>
<dbReference type="InterPro" id="IPR017853">
    <property type="entry name" value="GH"/>
</dbReference>
<dbReference type="InterPro" id="IPR036861">
    <property type="entry name" value="Endochitinase-like_sf"/>
</dbReference>
<evidence type="ECO:0000256" key="15">
    <source>
        <dbReference type="SAM" id="SignalP"/>
    </source>
</evidence>
<dbReference type="InterPro" id="IPR029070">
    <property type="entry name" value="Chitinase_insertion_sf"/>
</dbReference>
<comment type="subcellular location">
    <subcellularLocation>
        <location evidence="2">Secreted</location>
    </subcellularLocation>
</comment>
<dbReference type="EMBL" id="MAVT02001437">
    <property type="protein sequence ID" value="POS70929.1"/>
    <property type="molecule type" value="Genomic_DNA"/>
</dbReference>
<comment type="catalytic activity">
    <reaction evidence="1">
        <text>Random endo-hydrolysis of N-acetyl-beta-D-glucosaminide (1-&gt;4)-beta-linkages in chitin and chitodextrins.</text>
        <dbReference type="EC" id="3.2.1.14"/>
    </reaction>
</comment>
<feature type="disulfide bond" evidence="12">
    <location>
        <begin position="114"/>
        <end position="118"/>
    </location>
</feature>
<feature type="compositionally biased region" description="Acidic residues" evidence="14">
    <location>
        <begin position="1164"/>
        <end position="1174"/>
    </location>
</feature>
<dbReference type="InterPro" id="IPR011583">
    <property type="entry name" value="Chitinase_II/V-like_cat"/>
</dbReference>
<dbReference type="InterPro" id="IPR001579">
    <property type="entry name" value="Glyco_hydro_18_chit_AS"/>
</dbReference>
<evidence type="ECO:0000256" key="13">
    <source>
        <dbReference type="RuleBase" id="RU000489"/>
    </source>
</evidence>
<dbReference type="OrthoDB" id="73875at2759"/>
<dbReference type="GO" id="GO:0005576">
    <property type="term" value="C:extracellular region"/>
    <property type="evidence" value="ECO:0007669"/>
    <property type="project" value="UniProtKB-SubCell"/>
</dbReference>
<evidence type="ECO:0000313" key="19">
    <source>
        <dbReference type="Proteomes" id="UP000094444"/>
    </source>
</evidence>
<feature type="signal peptide" evidence="15">
    <location>
        <begin position="1"/>
        <end position="28"/>
    </location>
</feature>
<name>A0A2P5HL02_DIAHE</name>
<dbReference type="SUPFAM" id="SSF51445">
    <property type="entry name" value="(Trans)glycosidases"/>
    <property type="match status" value="1"/>
</dbReference>
<evidence type="ECO:0000256" key="4">
    <source>
        <dbReference type="ARBA" id="ARBA00012729"/>
    </source>
</evidence>
<feature type="domain" description="Chitin-binding type-1" evidence="16">
    <location>
        <begin position="68"/>
        <end position="120"/>
    </location>
</feature>
<evidence type="ECO:0000256" key="14">
    <source>
        <dbReference type="SAM" id="MobiDB-lite"/>
    </source>
</evidence>
<dbReference type="PROSITE" id="PS51910">
    <property type="entry name" value="GH18_2"/>
    <property type="match status" value="1"/>
</dbReference>
<evidence type="ECO:0000256" key="11">
    <source>
        <dbReference type="ARBA" id="ARBA00023326"/>
    </source>
</evidence>
<dbReference type="STRING" id="158607.A0A2P5HL02"/>
<dbReference type="SMART" id="SM00636">
    <property type="entry name" value="Glyco_18"/>
    <property type="match status" value="1"/>
</dbReference>
<dbReference type="SUPFAM" id="SSF57016">
    <property type="entry name" value="Plant lectins/antimicrobial peptides"/>
    <property type="match status" value="1"/>
</dbReference>
<dbReference type="PROSITE" id="PS50941">
    <property type="entry name" value="CHIT_BIND_I_2"/>
    <property type="match status" value="1"/>
</dbReference>
<feature type="compositionally biased region" description="Basic residues" evidence="14">
    <location>
        <begin position="1145"/>
        <end position="1159"/>
    </location>
</feature>
<organism evidence="18 19">
    <name type="scientific">Diaporthe helianthi</name>
    <dbReference type="NCBI Taxonomy" id="158607"/>
    <lineage>
        <taxon>Eukaryota</taxon>
        <taxon>Fungi</taxon>
        <taxon>Dikarya</taxon>
        <taxon>Ascomycota</taxon>
        <taxon>Pezizomycotina</taxon>
        <taxon>Sordariomycetes</taxon>
        <taxon>Sordariomycetidae</taxon>
        <taxon>Diaporthales</taxon>
        <taxon>Diaporthaceae</taxon>
        <taxon>Diaporthe</taxon>
    </lineage>
</organism>
<evidence type="ECO:0000256" key="8">
    <source>
        <dbReference type="ARBA" id="ARBA00023024"/>
    </source>
</evidence>
<feature type="disulfide bond" evidence="12">
    <location>
        <begin position="87"/>
        <end position="101"/>
    </location>
</feature>
<reference evidence="18" key="1">
    <citation type="submission" date="2017-09" db="EMBL/GenBank/DDBJ databases">
        <title>Polyketide synthases of a Diaporthe helianthi virulent isolate.</title>
        <authorList>
            <person name="Baroncelli R."/>
        </authorList>
    </citation>
    <scope>NUCLEOTIDE SEQUENCE [LARGE SCALE GENOMIC DNA]</scope>
    <source>
        <strain evidence="18">7/96</strain>
    </source>
</reference>
<keyword evidence="9" id="KW-0119">Carbohydrate metabolism</keyword>
<keyword evidence="7 13" id="KW-0378">Hydrolase</keyword>
<keyword evidence="12" id="KW-1015">Disulfide bond</keyword>
<evidence type="ECO:0000256" key="3">
    <source>
        <dbReference type="ARBA" id="ARBA00008682"/>
    </source>
</evidence>
<sequence length="1174" mass="125812">MASPKRPLSFFFSLSLLLLATLATLTHAGDGTCSSTSPCTSGRCSSSGFCGYGPTYCGDTCISSCNATAECGIYAATPGATCPLGVCCSGCGFCGTTTDFCTATGSDATCNMPCQSGCDAVTKPSCSSATSSATKRRIGYYESWSQTRACDVWLPADIDATKWTHLNYAFALISDTYHVAQMNSFDTNLYSQFTDLKSKNPALQVFISVGGWDAGGAIFSSMVSNSANRATFISFLLQFMKTYAFDGVDIDWEYPVASDRGGNDADFANYVLFLKELRAALGSSYGITATLPSSYWYLQGFDIVNMEPYLDWFNIMTYDIHGTWDGNNKYTQAIVQAHTNLTEIDASLDLLWRNGISPDKVVLGLGFYGRSFTLKDDKCTTPGCAFASGAIPGSCTATSGILSNAEIQSIIAAKDLTPILDKAAAVKYMSWDSDQWVSYDDADTFALKMDYANTKCLGGTMVWALDLDTIGSTDNAINNLALSGDKIKGTTVERLAAVTRSNSMSLGLFWTVCLPKDTTAPCPTGFRAIAWGHGKVFDADLQYNTGEGCHGGGVKGFQRALCAANNVLFESIQWGPGAASKACNSKCPNNWLTLTKNSHITGQGSGCKSGKYAPLCVYDMRALYTSSTCYSNAAGLALSGGLALRRDVAGTTDFDYEAESEDGDGDGDGTALHEKVRQHREIQAARRKETKRSFLSGAGCLDALPLGDIALDVPATVMSFYDSGTSYYYFDATSIKSSSSTKRTKTTRTVTETTTTTTRPTVTRTCDGDKYPQACYHYSSVAQLSTYRRASCSNQDRSNGLRPLTNSWNSGHKAFKRWNAFIAKSYVNAKGNNKVTNCQRDEWPPAHFQQGRADGWVRFLPGDQNTGIPSDGEGGWKGICKFVPEKQVRKEGGPITDMGNYYLMTTYTSTVITLSVMSYTWKNVNPAAGDPYGLAENVCRPSVLTGDVGYALQTDDPWFGGWAKTDYNKDPGALTIGKSQPKFKLKRDDGTGGAAGDTVVFGFSRGDGGDEGDDGVTRMTADDGNSTRLATDEELQEQLGYVRCRTPDCREELEQMRLLQADADMATATTAVAAVPSVDALLHVVAATAAATAAGASSMTGLKMEATRPRLVAYAGTQQTSAGSGPLPLQTQHGGHSANGSGGSRHGRGHRHGHVRPHVRIPELDPEMDSEGES</sequence>
<keyword evidence="11" id="KW-0624">Polysaccharide degradation</keyword>
<keyword evidence="6 12" id="KW-0147">Chitin-binding</keyword>
<dbReference type="Pfam" id="PF00704">
    <property type="entry name" value="Glyco_hydro_18"/>
    <property type="match status" value="1"/>
</dbReference>
<keyword evidence="10 13" id="KW-0326">Glycosidase</keyword>
<evidence type="ECO:0000256" key="10">
    <source>
        <dbReference type="ARBA" id="ARBA00023295"/>
    </source>
</evidence>
<dbReference type="InParanoid" id="A0A2P5HL02"/>
<feature type="chain" id="PRO_5015109869" description="chitinase" evidence="15">
    <location>
        <begin position="29"/>
        <end position="1174"/>
    </location>
</feature>
<dbReference type="PROSITE" id="PS01095">
    <property type="entry name" value="GH18_1"/>
    <property type="match status" value="1"/>
</dbReference>
<keyword evidence="15" id="KW-0732">Signal</keyword>
<feature type="region of interest" description="Disordered" evidence="14">
    <location>
        <begin position="1117"/>
        <end position="1174"/>
    </location>
</feature>
<dbReference type="InterPro" id="IPR018371">
    <property type="entry name" value="Chitin-binding_1_CS"/>
</dbReference>
<comment type="caution">
    <text evidence="18">The sequence shown here is derived from an EMBL/GenBank/DDBJ whole genome shotgun (WGS) entry which is preliminary data.</text>
</comment>
<evidence type="ECO:0000256" key="2">
    <source>
        <dbReference type="ARBA" id="ARBA00004613"/>
    </source>
</evidence>
<evidence type="ECO:0000256" key="6">
    <source>
        <dbReference type="ARBA" id="ARBA00022669"/>
    </source>
</evidence>
<evidence type="ECO:0000256" key="12">
    <source>
        <dbReference type="PROSITE-ProRule" id="PRU00261"/>
    </source>
</evidence>
<dbReference type="InterPro" id="IPR001002">
    <property type="entry name" value="Chitin-bd_1"/>
</dbReference>
<dbReference type="EC" id="3.2.1.14" evidence="4"/>
<dbReference type="Proteomes" id="UP000094444">
    <property type="component" value="Unassembled WGS sequence"/>
</dbReference>
<evidence type="ECO:0000259" key="17">
    <source>
        <dbReference type="PROSITE" id="PS51910"/>
    </source>
</evidence>
<keyword evidence="8" id="KW-0146">Chitin degradation</keyword>
<protein>
    <recommendedName>
        <fullName evidence="4">chitinase</fullName>
        <ecNumber evidence="4">3.2.1.14</ecNumber>
    </recommendedName>
</protein>
<feature type="region of interest" description="Disordered" evidence="14">
    <location>
        <begin position="1002"/>
        <end position="1024"/>
    </location>
</feature>
<evidence type="ECO:0000256" key="7">
    <source>
        <dbReference type="ARBA" id="ARBA00022801"/>
    </source>
</evidence>
<dbReference type="AlphaFoldDB" id="A0A2P5HL02"/>
<dbReference type="GO" id="GO:0008061">
    <property type="term" value="F:chitin binding"/>
    <property type="evidence" value="ECO:0007669"/>
    <property type="project" value="UniProtKB-UniRule"/>
</dbReference>
<evidence type="ECO:0000259" key="16">
    <source>
        <dbReference type="PROSITE" id="PS50941"/>
    </source>
</evidence>
<dbReference type="GO" id="GO:0006032">
    <property type="term" value="P:chitin catabolic process"/>
    <property type="evidence" value="ECO:0007669"/>
    <property type="project" value="UniProtKB-KW"/>
</dbReference>
<accession>A0A2P5HL02</accession>
<dbReference type="Gene3D" id="3.30.60.10">
    <property type="entry name" value="Endochitinase-like"/>
    <property type="match status" value="1"/>
</dbReference>
<dbReference type="CDD" id="cd00035">
    <property type="entry name" value="ChtBD1"/>
    <property type="match status" value="1"/>
</dbReference>
<feature type="disulfide bond" evidence="12">
    <location>
        <begin position="82"/>
        <end position="94"/>
    </location>
</feature>